<dbReference type="AlphaFoldDB" id="A0A927BJR0"/>
<feature type="compositionally biased region" description="Gly residues" evidence="1">
    <location>
        <begin position="17"/>
        <end position="26"/>
    </location>
</feature>
<dbReference type="EMBL" id="JACWUS010000001">
    <property type="protein sequence ID" value="MBD2827886.1"/>
    <property type="molecule type" value="Genomic_DNA"/>
</dbReference>
<gene>
    <name evidence="2" type="ORF">ID875_05165</name>
</gene>
<comment type="caution">
    <text evidence="2">The sequence shown here is derived from an EMBL/GenBank/DDBJ whole genome shotgun (WGS) entry which is preliminary data.</text>
</comment>
<sequence length="152" mass="15533">MSSGSVAEQKMQLAQLDGGGAGGGAGTLATSAADKARAQAYIRDHLTRNTADAGRMAEGGGAGPVPVTPVLPTPSVLRADTGLEGLSEWASAAGLSDAMSTWRGQVGRLMARLGREQAALGEAKDIFRGHELSTSSELDSVRVAPPSPFDRM</sequence>
<organism evidence="2">
    <name type="scientific">Streptomyces globisporus</name>
    <dbReference type="NCBI Taxonomy" id="1908"/>
    <lineage>
        <taxon>Bacteria</taxon>
        <taxon>Bacillati</taxon>
        <taxon>Actinomycetota</taxon>
        <taxon>Actinomycetes</taxon>
        <taxon>Kitasatosporales</taxon>
        <taxon>Streptomycetaceae</taxon>
        <taxon>Streptomyces</taxon>
    </lineage>
</organism>
<accession>A0A927BJR0</accession>
<reference evidence="2" key="1">
    <citation type="journal article" date="2020" name="PLoS ONE">
        <title>Isolation and characterization of Streptomyces bacteriophages and Streptomyces strains encoding biosynthetic arsenals: Streptomyces strains and phages for antibiotic discovery.</title>
        <authorList>
            <person name="Montano E.T."/>
            <person name="Nideffer J.F."/>
            <person name="Brumage L."/>
            <person name="Erb M."/>
            <person name="Derman A.I."/>
            <person name="Davis J.P."/>
            <person name="Estrada E."/>
            <person name="Fu S."/>
            <person name="Le D."/>
            <person name="Vuppala A."/>
            <person name="Tran C."/>
            <person name="Luterstein E."/>
            <person name="Lakkaraju S."/>
            <person name="Panchagnula S."/>
            <person name="Ren C."/>
            <person name="Doan J."/>
            <person name="Tran S."/>
            <person name="Soriano J."/>
            <person name="Fujita Y."/>
            <person name="Gutala P."/>
            <person name="Fujii Q."/>
            <person name="Lee M."/>
            <person name="Bui A."/>
            <person name="Villarreal C."/>
            <person name="Shing S.R."/>
            <person name="Kim S."/>
            <person name="Freeman D."/>
            <person name="Racha V."/>
            <person name="Ho A."/>
            <person name="Kumar P."/>
            <person name="Falah K."/>
            <person name="Dawson T."/>
            <person name="Enustun E."/>
            <person name="Prichard A."/>
            <person name="Gomez A."/>
            <person name="Khanna K."/>
            <person name="Trigg S."/>
            <person name="Fernandez L."/>
            <person name="Pogliano K."/>
            <person name="Pogliano J."/>
        </authorList>
    </citation>
    <scope>NUCLEOTIDE SEQUENCE</scope>
    <source>
        <strain evidence="2">QF2</strain>
    </source>
</reference>
<proteinExistence type="predicted"/>
<evidence type="ECO:0000256" key="1">
    <source>
        <dbReference type="SAM" id="MobiDB-lite"/>
    </source>
</evidence>
<evidence type="ECO:0000313" key="2">
    <source>
        <dbReference type="EMBL" id="MBD2827886.1"/>
    </source>
</evidence>
<feature type="region of interest" description="Disordered" evidence="1">
    <location>
        <begin position="53"/>
        <end position="72"/>
    </location>
</feature>
<protein>
    <submittedName>
        <fullName evidence="2">Uncharacterized protein</fullName>
    </submittedName>
</protein>
<name>A0A927BJR0_STRGL</name>
<feature type="region of interest" description="Disordered" evidence="1">
    <location>
        <begin position="1"/>
        <end position="30"/>
    </location>
</feature>